<feature type="chain" id="PRO_5030666700" evidence="1">
    <location>
        <begin position="25"/>
        <end position="464"/>
    </location>
</feature>
<protein>
    <submittedName>
        <fullName evidence="2">Uncharacterized protein</fullName>
    </submittedName>
</protein>
<organism evidence="2">
    <name type="scientific">Skeletonema marinoi</name>
    <dbReference type="NCBI Taxonomy" id="267567"/>
    <lineage>
        <taxon>Eukaryota</taxon>
        <taxon>Sar</taxon>
        <taxon>Stramenopiles</taxon>
        <taxon>Ochrophyta</taxon>
        <taxon>Bacillariophyta</taxon>
        <taxon>Coscinodiscophyceae</taxon>
        <taxon>Thalassiosirophycidae</taxon>
        <taxon>Thalassiosirales</taxon>
        <taxon>Skeletonemataceae</taxon>
        <taxon>Skeletonema</taxon>
        <taxon>Skeletonema marinoi-dohrnii complex</taxon>
    </lineage>
</organism>
<reference evidence="2" key="1">
    <citation type="submission" date="2021-01" db="EMBL/GenBank/DDBJ databases">
        <authorList>
            <person name="Corre E."/>
            <person name="Pelletier E."/>
            <person name="Niang G."/>
            <person name="Scheremetjew M."/>
            <person name="Finn R."/>
            <person name="Kale V."/>
            <person name="Holt S."/>
            <person name="Cochrane G."/>
            <person name="Meng A."/>
            <person name="Brown T."/>
            <person name="Cohen L."/>
        </authorList>
    </citation>
    <scope>NUCLEOTIDE SEQUENCE</scope>
    <source>
        <strain evidence="2">SM1012Den-03</strain>
    </source>
</reference>
<name>A0A7S2PYM0_9STRA</name>
<proteinExistence type="predicted"/>
<gene>
    <name evidence="2" type="ORF">SMAR0320_LOCUS19871</name>
</gene>
<feature type="signal peptide" evidence="1">
    <location>
        <begin position="1"/>
        <end position="24"/>
    </location>
</feature>
<dbReference type="AlphaFoldDB" id="A0A7S2PYM0"/>
<evidence type="ECO:0000256" key="1">
    <source>
        <dbReference type="SAM" id="SignalP"/>
    </source>
</evidence>
<sequence length="464" mass="53135">MTMLRTVIPFCLVIVLFNLRLDLSRFIPEGETAPQLAASPKNHSALSNDEYLKWLQEARRRSLNLSSTEEPIRIMYRAMNGLGHQLTRLSAAYHFAMLYQIPRVWPTHNPYCRGNSTIFTIYDYLIGEGQLMVDIPFFGDNNLYRNPNLFPRPNITLDHQDQQRVIHFSNEVQGYGHARAGKLWSIEYLKKGNALGKEVTDYQLYHQLMLLFEHKHKARIQKVLEATRFNEHTVFGLHIRTGNGETGDFTFKGRGMNDLDGWVARVVLLLCDYEQKHSHYFTKKPLMVYVGTDTGSVMQKLRAASNKTCEIPFVSSDQTFVEEGKSVTWNLGYDDLDKCLTGWEDMFLDMYLFTRCNSVMAGTYSSFTQSAPLSFMMHKAKRQQLQQQGEGDEQHPHYFCDVGVDGNRMDCASTLIGWLNQTTSMTWGVLNATKQRMKHEIMFPVLEGGGAIAQAFGRAGIKMD</sequence>
<evidence type="ECO:0000313" key="2">
    <source>
        <dbReference type="EMBL" id="CAD9624673.1"/>
    </source>
</evidence>
<keyword evidence="1" id="KW-0732">Signal</keyword>
<dbReference type="Gene3D" id="3.40.50.11350">
    <property type="match status" value="1"/>
</dbReference>
<dbReference type="EMBL" id="HBGZ01027913">
    <property type="protein sequence ID" value="CAD9624673.1"/>
    <property type="molecule type" value="Transcribed_RNA"/>
</dbReference>
<accession>A0A7S2PYM0</accession>